<keyword evidence="3" id="KW-1185">Reference proteome</keyword>
<sequence length="305" mass="34002">MRWVIGGAGIVLMAVKYIQTGDYMPAIILTGLLTMYEIFSRIGRLEIARVPLAFAASYYFFTQSGEFLITGSDSFTILFSTGLALTAFPARYRWGAYISSAGIALIAASLIFIPESVPVYRYRFMLAAIVGFLAVTSILSLFSEKFEFLVSQRFAIGFIAGLAGIYYTELRPILAPGLKSLGDWLIVAGAIYYLAGRLRFEIEEEAEEHDQMDFETLAERAEKEYLENGDPLPLAVLISHTFGKAGVSPLKAEQVLRDLIDPEKTPKYAFGFEKAIIQSRKKKRRLKKLESIKNKMKEAGGEYGD</sequence>
<name>A0ABZ3H2P3_GEOAI</name>
<proteinExistence type="predicted"/>
<gene>
    <name evidence="2" type="ORF">LPQ35_00265</name>
</gene>
<accession>A0ABZ3H2P3</accession>
<keyword evidence="1" id="KW-0472">Membrane</keyword>
<keyword evidence="1" id="KW-1133">Transmembrane helix</keyword>
<evidence type="ECO:0000313" key="2">
    <source>
        <dbReference type="EMBL" id="XAT63835.1"/>
    </source>
</evidence>
<keyword evidence="1" id="KW-0812">Transmembrane</keyword>
<dbReference type="RefSeq" id="WP_193806809.1">
    <property type="nucleotide sequence ID" value="NZ_CP087714.1"/>
</dbReference>
<feature type="transmembrane region" description="Helical" evidence="1">
    <location>
        <begin position="149"/>
        <end position="167"/>
    </location>
</feature>
<dbReference type="Proteomes" id="UP001492541">
    <property type="component" value="Chromosome"/>
</dbReference>
<dbReference type="EMBL" id="CP087714">
    <property type="protein sequence ID" value="XAT63835.1"/>
    <property type="molecule type" value="Genomic_DNA"/>
</dbReference>
<evidence type="ECO:0000313" key="3">
    <source>
        <dbReference type="Proteomes" id="UP001492541"/>
    </source>
</evidence>
<dbReference type="GeneID" id="90448070"/>
<feature type="transmembrane region" description="Helical" evidence="1">
    <location>
        <begin position="67"/>
        <end position="87"/>
    </location>
</feature>
<feature type="transmembrane region" description="Helical" evidence="1">
    <location>
        <begin position="120"/>
        <end position="142"/>
    </location>
</feature>
<evidence type="ECO:0000256" key="1">
    <source>
        <dbReference type="SAM" id="Phobius"/>
    </source>
</evidence>
<protein>
    <submittedName>
        <fullName evidence="2">Uncharacterized protein</fullName>
    </submittedName>
</protein>
<organism evidence="2 3">
    <name type="scientific">Geoglobus acetivorans</name>
    <dbReference type="NCBI Taxonomy" id="565033"/>
    <lineage>
        <taxon>Archaea</taxon>
        <taxon>Methanobacteriati</taxon>
        <taxon>Methanobacteriota</taxon>
        <taxon>Archaeoglobi</taxon>
        <taxon>Archaeoglobales</taxon>
        <taxon>Archaeoglobaceae</taxon>
        <taxon>Geoglobus</taxon>
    </lineage>
</organism>
<reference evidence="2 3" key="1">
    <citation type="submission" date="2021-11" db="EMBL/GenBank/DDBJ databases">
        <title>Whole genome of Geoglobus acetivorans.</title>
        <authorList>
            <person name="Liu D."/>
        </authorList>
    </citation>
    <scope>NUCLEOTIDE SEQUENCE [LARGE SCALE GENOMIC DNA]</scope>
    <source>
        <strain evidence="2 3">SBH6</strain>
    </source>
</reference>
<feature type="transmembrane region" description="Helical" evidence="1">
    <location>
        <begin position="94"/>
        <end position="114"/>
    </location>
</feature>